<gene>
    <name evidence="1" type="ORF">PLUA15_240137</name>
</gene>
<name>A0AAX2H7U2_9PSED</name>
<evidence type="ECO:0000313" key="1">
    <source>
        <dbReference type="EMBL" id="SOB52724.1"/>
    </source>
</evidence>
<accession>A0AAX2H7U2</accession>
<comment type="caution">
    <text evidence="1">The sequence shown here is derived from an EMBL/GenBank/DDBJ whole genome shotgun (WGS) entry which is preliminary data.</text>
</comment>
<dbReference type="Proteomes" id="UP000219564">
    <property type="component" value="Unassembled WGS sequence"/>
</dbReference>
<evidence type="ECO:0000313" key="2">
    <source>
        <dbReference type="Proteomes" id="UP000219564"/>
    </source>
</evidence>
<proteinExistence type="predicted"/>
<sequence>MGLRKVHLEEPSVSQEWDRGIRRGITDPQRFTSNRVLVYGQLGEMKHNPYLLLTILDPGHSFMEQPDLVRGLGVFFETERQDIGKYFPSPEWISAGPP</sequence>
<dbReference type="AlphaFoldDB" id="A0AAX2H7U2"/>
<reference evidence="1 2" key="1">
    <citation type="submission" date="2017-08" db="EMBL/GenBank/DDBJ databases">
        <authorList>
            <person name="Chaillou S."/>
        </authorList>
    </citation>
    <scope>NUCLEOTIDE SEQUENCE [LARGE SCALE GENOMIC DNA]</scope>
    <source>
        <strain evidence="1 2">MFPA15A1205</strain>
    </source>
</reference>
<protein>
    <submittedName>
        <fullName evidence="1">Uncharacterized protein</fullName>
    </submittedName>
</protein>
<organism evidence="1 2">
    <name type="scientific">Pseudomonas lundensis</name>
    <dbReference type="NCBI Taxonomy" id="86185"/>
    <lineage>
        <taxon>Bacteria</taxon>
        <taxon>Pseudomonadati</taxon>
        <taxon>Pseudomonadota</taxon>
        <taxon>Gammaproteobacteria</taxon>
        <taxon>Pseudomonadales</taxon>
        <taxon>Pseudomonadaceae</taxon>
        <taxon>Pseudomonas</taxon>
    </lineage>
</organism>
<dbReference type="EMBL" id="OBKZ01000017">
    <property type="protein sequence ID" value="SOB52724.1"/>
    <property type="molecule type" value="Genomic_DNA"/>
</dbReference>